<comment type="caution">
    <text evidence="6">The sequence shown here is derived from an EMBL/GenBank/DDBJ whole genome shotgun (WGS) entry which is preliminary data.</text>
</comment>
<dbReference type="NCBIfam" id="TIGR00061">
    <property type="entry name" value="L21"/>
    <property type="match status" value="1"/>
</dbReference>
<dbReference type="InterPro" id="IPR001787">
    <property type="entry name" value="Ribosomal_bL21"/>
</dbReference>
<dbReference type="InterPro" id="IPR036164">
    <property type="entry name" value="bL21-like_sf"/>
</dbReference>
<dbReference type="AlphaFoldDB" id="A0A0D6XC82"/>
<evidence type="ECO:0000256" key="3">
    <source>
        <dbReference type="ARBA" id="ARBA00023274"/>
    </source>
</evidence>
<dbReference type="GO" id="GO:0005840">
    <property type="term" value="C:ribosome"/>
    <property type="evidence" value="ECO:0007669"/>
    <property type="project" value="UniProtKB-KW"/>
</dbReference>
<comment type="function">
    <text evidence="4 5">This protein binds to 23S rRNA in the presence of protein L20.</text>
</comment>
<protein>
    <recommendedName>
        <fullName evidence="4">Large ribosomal subunit protein bL21</fullName>
    </recommendedName>
</protein>
<comment type="similarity">
    <text evidence="1 4 5">Belongs to the bacterial ribosomal protein bL21 family.</text>
</comment>
<dbReference type="InterPro" id="IPR028909">
    <property type="entry name" value="bL21-like"/>
</dbReference>
<dbReference type="GO" id="GO:0006412">
    <property type="term" value="P:translation"/>
    <property type="evidence" value="ECO:0007669"/>
    <property type="project" value="UniProtKB-UniRule"/>
</dbReference>
<keyword evidence="2 4" id="KW-0689">Ribosomal protein</keyword>
<evidence type="ECO:0000256" key="5">
    <source>
        <dbReference type="RuleBase" id="RU000562"/>
    </source>
</evidence>
<dbReference type="OrthoDB" id="9813334at2"/>
<dbReference type="HAMAP" id="MF_01363">
    <property type="entry name" value="Ribosomal_bL21"/>
    <property type="match status" value="1"/>
</dbReference>
<dbReference type="GO" id="GO:0019843">
    <property type="term" value="F:rRNA binding"/>
    <property type="evidence" value="ECO:0007669"/>
    <property type="project" value="UniProtKB-UniRule"/>
</dbReference>
<dbReference type="Pfam" id="PF00829">
    <property type="entry name" value="Ribosomal_L21p"/>
    <property type="match status" value="1"/>
</dbReference>
<sequence length="101" mass="11068">MFAIIKTGGKQYRVEPGMRLKVEKLPLEPGSTLEFEPLLVGGEAVKVGAPTVAGAKVVAEVLGHGKGKKVLVMKFKAKVQYRRKKGHRQPYTEILVKEIQG</sequence>
<keyword evidence="4 5" id="KW-0699">rRNA-binding</keyword>
<dbReference type="Proteomes" id="UP000030364">
    <property type="component" value="Unassembled WGS sequence"/>
</dbReference>
<evidence type="ECO:0000256" key="1">
    <source>
        <dbReference type="ARBA" id="ARBA00008563"/>
    </source>
</evidence>
<evidence type="ECO:0000256" key="4">
    <source>
        <dbReference type="HAMAP-Rule" id="MF_01363"/>
    </source>
</evidence>
<dbReference type="EMBL" id="JPSL02000039">
    <property type="protein sequence ID" value="KIX84498.1"/>
    <property type="molecule type" value="Genomic_DNA"/>
</dbReference>
<dbReference type="GO" id="GO:1990904">
    <property type="term" value="C:ribonucleoprotein complex"/>
    <property type="evidence" value="ECO:0007669"/>
    <property type="project" value="UniProtKB-KW"/>
</dbReference>
<keyword evidence="4 5" id="KW-0694">RNA-binding</keyword>
<proteinExistence type="inferred from homology"/>
<gene>
    <name evidence="4" type="primary">rplU</name>
    <name evidence="6" type="ORF">THFILI_06475</name>
</gene>
<dbReference type="PANTHER" id="PTHR21349">
    <property type="entry name" value="50S RIBOSOMAL PROTEIN L21"/>
    <property type="match status" value="1"/>
</dbReference>
<dbReference type="PANTHER" id="PTHR21349:SF0">
    <property type="entry name" value="LARGE RIBOSOMAL SUBUNIT PROTEIN BL21M"/>
    <property type="match status" value="1"/>
</dbReference>
<keyword evidence="7" id="KW-1185">Reference proteome</keyword>
<dbReference type="STRING" id="276.THFILI_06475"/>
<comment type="subunit">
    <text evidence="4">Part of the 50S ribosomal subunit. Contacts protein L20.</text>
</comment>
<dbReference type="GO" id="GO:0005737">
    <property type="term" value="C:cytoplasm"/>
    <property type="evidence" value="ECO:0007669"/>
    <property type="project" value="UniProtKB-ARBA"/>
</dbReference>
<dbReference type="GO" id="GO:0003735">
    <property type="term" value="F:structural constituent of ribosome"/>
    <property type="evidence" value="ECO:0007669"/>
    <property type="project" value="InterPro"/>
</dbReference>
<reference evidence="6 7" key="1">
    <citation type="journal article" date="2015" name="Genome Announc.">
        <title>Draft Genome Sequence of the Thermophile Thermus filiformis ATCC 43280, Producer of Carotenoid-(Di)glucoside-Branched Fatty Acid (Di)esters and Source of Hyperthermostable Enzymes of Biotechnological Interest.</title>
        <authorList>
            <person name="Mandelli F."/>
            <person name="Oliveira Ramires B."/>
            <person name="Couger M.B."/>
            <person name="Paixao D.A."/>
            <person name="Camilo C.M."/>
            <person name="Polikarpov I."/>
            <person name="Prade R."/>
            <person name="Riano-Pachon D.M."/>
            <person name="Squina F.M."/>
        </authorList>
    </citation>
    <scope>NUCLEOTIDE SEQUENCE [LARGE SCALE GENOMIC DNA]</scope>
    <source>
        <strain evidence="6 7">ATCC 43280</strain>
    </source>
</reference>
<evidence type="ECO:0000313" key="6">
    <source>
        <dbReference type="EMBL" id="KIX84498.1"/>
    </source>
</evidence>
<organism evidence="6 7">
    <name type="scientific">Thermus filiformis</name>
    <dbReference type="NCBI Taxonomy" id="276"/>
    <lineage>
        <taxon>Bacteria</taxon>
        <taxon>Thermotogati</taxon>
        <taxon>Deinococcota</taxon>
        <taxon>Deinococci</taxon>
        <taxon>Thermales</taxon>
        <taxon>Thermaceae</taxon>
        <taxon>Thermus</taxon>
    </lineage>
</organism>
<keyword evidence="3 4" id="KW-0687">Ribonucleoprotein</keyword>
<dbReference type="RefSeq" id="WP_038067615.1">
    <property type="nucleotide sequence ID" value="NZ_JPSL02000039.1"/>
</dbReference>
<accession>A0A0D6XC82</accession>
<evidence type="ECO:0000313" key="7">
    <source>
        <dbReference type="Proteomes" id="UP000030364"/>
    </source>
</evidence>
<evidence type="ECO:0000256" key="2">
    <source>
        <dbReference type="ARBA" id="ARBA00022980"/>
    </source>
</evidence>
<dbReference type="SUPFAM" id="SSF141091">
    <property type="entry name" value="L21p-like"/>
    <property type="match status" value="1"/>
</dbReference>
<name>A0A0D6XC82_THEFI</name>